<proteinExistence type="predicted"/>
<dbReference type="Proteomes" id="UP000324222">
    <property type="component" value="Unassembled WGS sequence"/>
</dbReference>
<evidence type="ECO:0000313" key="1">
    <source>
        <dbReference type="EMBL" id="MPC59738.1"/>
    </source>
</evidence>
<name>A0A5B7GRP8_PORTR</name>
<protein>
    <submittedName>
        <fullName evidence="1">Uncharacterized protein</fullName>
    </submittedName>
</protein>
<reference evidence="1 2" key="1">
    <citation type="submission" date="2019-05" db="EMBL/GenBank/DDBJ databases">
        <title>Another draft genome of Portunus trituberculatus and its Hox gene families provides insights of decapod evolution.</title>
        <authorList>
            <person name="Jeong J.-H."/>
            <person name="Song I."/>
            <person name="Kim S."/>
            <person name="Choi T."/>
            <person name="Kim D."/>
            <person name="Ryu S."/>
            <person name="Kim W."/>
        </authorList>
    </citation>
    <scope>NUCLEOTIDE SEQUENCE [LARGE SCALE GENOMIC DNA]</scope>
    <source>
        <tissue evidence="1">Muscle</tissue>
    </source>
</reference>
<accession>A0A5B7GRP8</accession>
<evidence type="ECO:0000313" key="2">
    <source>
        <dbReference type="Proteomes" id="UP000324222"/>
    </source>
</evidence>
<gene>
    <name evidence="1" type="ORF">E2C01_053766</name>
</gene>
<organism evidence="1 2">
    <name type="scientific">Portunus trituberculatus</name>
    <name type="common">Swimming crab</name>
    <name type="synonym">Neptunus trituberculatus</name>
    <dbReference type="NCBI Taxonomy" id="210409"/>
    <lineage>
        <taxon>Eukaryota</taxon>
        <taxon>Metazoa</taxon>
        <taxon>Ecdysozoa</taxon>
        <taxon>Arthropoda</taxon>
        <taxon>Crustacea</taxon>
        <taxon>Multicrustacea</taxon>
        <taxon>Malacostraca</taxon>
        <taxon>Eumalacostraca</taxon>
        <taxon>Eucarida</taxon>
        <taxon>Decapoda</taxon>
        <taxon>Pleocyemata</taxon>
        <taxon>Brachyura</taxon>
        <taxon>Eubrachyura</taxon>
        <taxon>Portunoidea</taxon>
        <taxon>Portunidae</taxon>
        <taxon>Portuninae</taxon>
        <taxon>Portunus</taxon>
    </lineage>
</organism>
<keyword evidence="2" id="KW-1185">Reference proteome</keyword>
<dbReference type="EMBL" id="VSRR010016824">
    <property type="protein sequence ID" value="MPC59738.1"/>
    <property type="molecule type" value="Genomic_DNA"/>
</dbReference>
<comment type="caution">
    <text evidence="1">The sequence shown here is derived from an EMBL/GenBank/DDBJ whole genome shotgun (WGS) entry which is preliminary data.</text>
</comment>
<sequence>MLGSAWAGVSQTGWHDLRYGDAAGGRWVPWVGEGSR</sequence>
<dbReference type="AlphaFoldDB" id="A0A5B7GRP8"/>